<dbReference type="GO" id="GO:0005829">
    <property type="term" value="C:cytosol"/>
    <property type="evidence" value="ECO:0007669"/>
    <property type="project" value="TreeGrafter"/>
</dbReference>
<comment type="subcellular location">
    <subcellularLocation>
        <location evidence="1">Nucleus</location>
    </subcellularLocation>
</comment>
<dbReference type="OrthoDB" id="439993at2759"/>
<dbReference type="InterPro" id="IPR006630">
    <property type="entry name" value="La_HTH"/>
</dbReference>
<dbReference type="AlphaFoldDB" id="A0A7F5R690"/>
<dbReference type="SMART" id="SM00360">
    <property type="entry name" value="RRM"/>
    <property type="match status" value="1"/>
</dbReference>
<dbReference type="SMART" id="SM00715">
    <property type="entry name" value="LA"/>
    <property type="match status" value="1"/>
</dbReference>
<dbReference type="FunCoup" id="A0A7F5R690">
    <property type="interactions" value="2625"/>
</dbReference>
<keyword evidence="8" id="KW-1185">Reference proteome</keyword>
<reference evidence="9" key="1">
    <citation type="submission" date="2025-08" db="UniProtKB">
        <authorList>
            <consortium name="RefSeq"/>
        </authorList>
    </citation>
    <scope>IDENTIFICATION</scope>
    <source>
        <tissue evidence="9">Entire body</tissue>
    </source>
</reference>
<dbReference type="Gene3D" id="3.30.70.330">
    <property type="match status" value="2"/>
</dbReference>
<dbReference type="GO" id="GO:1990904">
    <property type="term" value="C:ribonucleoprotein complex"/>
    <property type="evidence" value="ECO:0007669"/>
    <property type="project" value="UniProtKB-UniRule"/>
</dbReference>
<dbReference type="InterPro" id="IPR002344">
    <property type="entry name" value="Lupus_La"/>
</dbReference>
<dbReference type="PANTHER" id="PTHR22792">
    <property type="entry name" value="LUPUS LA PROTEIN-RELATED"/>
    <property type="match status" value="1"/>
</dbReference>
<dbReference type="InterPro" id="IPR000504">
    <property type="entry name" value="RRM_dom"/>
</dbReference>
<evidence type="ECO:0000259" key="7">
    <source>
        <dbReference type="PROSITE" id="PS51939"/>
    </source>
</evidence>
<keyword evidence="3" id="KW-0539">Nucleus</keyword>
<dbReference type="InterPro" id="IPR036390">
    <property type="entry name" value="WH_DNA-bd_sf"/>
</dbReference>
<feature type="region of interest" description="Disordered" evidence="5">
    <location>
        <begin position="75"/>
        <end position="96"/>
    </location>
</feature>
<dbReference type="PRINTS" id="PR00302">
    <property type="entry name" value="LUPUSLA"/>
</dbReference>
<dbReference type="GO" id="GO:0045727">
    <property type="term" value="P:positive regulation of translation"/>
    <property type="evidence" value="ECO:0007669"/>
    <property type="project" value="TreeGrafter"/>
</dbReference>
<dbReference type="CDD" id="cd12291">
    <property type="entry name" value="RRM1_La"/>
    <property type="match status" value="1"/>
</dbReference>
<proteinExistence type="predicted"/>
<dbReference type="SUPFAM" id="SSF46785">
    <property type="entry name" value="Winged helix' DNA-binding domain"/>
    <property type="match status" value="1"/>
</dbReference>
<dbReference type="PROSITE" id="PS50961">
    <property type="entry name" value="HTH_LA"/>
    <property type="match status" value="1"/>
</dbReference>
<evidence type="ECO:0000256" key="1">
    <source>
        <dbReference type="ARBA" id="ARBA00004123"/>
    </source>
</evidence>
<dbReference type="GO" id="GO:0005634">
    <property type="term" value="C:nucleus"/>
    <property type="evidence" value="ECO:0007669"/>
    <property type="project" value="UniProtKB-SubCell"/>
</dbReference>
<dbReference type="RefSeq" id="XP_025831485.1">
    <property type="nucleotide sequence ID" value="XM_025975700.1"/>
</dbReference>
<name>A0A7F5R690_AGRPL</name>
<dbReference type="PANTHER" id="PTHR22792:SF166">
    <property type="entry name" value="LUPUS LA PROTEIN HOMOLOG"/>
    <property type="match status" value="1"/>
</dbReference>
<dbReference type="InterPro" id="IPR045180">
    <property type="entry name" value="La_dom_prot"/>
</dbReference>
<evidence type="ECO:0000256" key="2">
    <source>
        <dbReference type="ARBA" id="ARBA00022884"/>
    </source>
</evidence>
<dbReference type="InParanoid" id="A0A7F5R690"/>
<dbReference type="GeneID" id="108739797"/>
<feature type="domain" description="HTH La-type RNA-binding" evidence="6">
    <location>
        <begin position="1"/>
        <end position="91"/>
    </location>
</feature>
<accession>A0A7F5R690</accession>
<dbReference type="Gene3D" id="1.10.10.10">
    <property type="entry name" value="Winged helix-like DNA-binding domain superfamily/Winged helix DNA-binding domain"/>
    <property type="match status" value="1"/>
</dbReference>
<gene>
    <name evidence="9" type="primary">LOC108739797</name>
</gene>
<evidence type="ECO:0000256" key="3">
    <source>
        <dbReference type="ARBA" id="ARBA00023242"/>
    </source>
</evidence>
<dbReference type="Proteomes" id="UP000192223">
    <property type="component" value="Unplaced"/>
</dbReference>
<evidence type="ECO:0000256" key="4">
    <source>
        <dbReference type="PROSITE-ProRule" id="PRU00332"/>
    </source>
</evidence>
<evidence type="ECO:0000256" key="5">
    <source>
        <dbReference type="SAM" id="MobiDB-lite"/>
    </source>
</evidence>
<dbReference type="Pfam" id="PF08777">
    <property type="entry name" value="RRM_3"/>
    <property type="match status" value="1"/>
</dbReference>
<dbReference type="GO" id="GO:0003729">
    <property type="term" value="F:mRNA binding"/>
    <property type="evidence" value="ECO:0007669"/>
    <property type="project" value="TreeGrafter"/>
</dbReference>
<organism evidence="8 9">
    <name type="scientific">Agrilus planipennis</name>
    <name type="common">Emerald ash borer</name>
    <name type="synonym">Agrilus marcopoli</name>
    <dbReference type="NCBI Taxonomy" id="224129"/>
    <lineage>
        <taxon>Eukaryota</taxon>
        <taxon>Metazoa</taxon>
        <taxon>Ecdysozoa</taxon>
        <taxon>Arthropoda</taxon>
        <taxon>Hexapoda</taxon>
        <taxon>Insecta</taxon>
        <taxon>Pterygota</taxon>
        <taxon>Neoptera</taxon>
        <taxon>Endopterygota</taxon>
        <taxon>Coleoptera</taxon>
        <taxon>Polyphaga</taxon>
        <taxon>Elateriformia</taxon>
        <taxon>Buprestoidea</taxon>
        <taxon>Buprestidae</taxon>
        <taxon>Agrilinae</taxon>
        <taxon>Agrilus</taxon>
    </lineage>
</organism>
<evidence type="ECO:0000313" key="8">
    <source>
        <dbReference type="Proteomes" id="UP000192223"/>
    </source>
</evidence>
<dbReference type="CDD" id="cd08028">
    <property type="entry name" value="LARP_3"/>
    <property type="match status" value="1"/>
</dbReference>
<protein>
    <submittedName>
        <fullName evidence="9">La protein homolog</fullName>
    </submittedName>
</protein>
<dbReference type="PROSITE" id="PS51939">
    <property type="entry name" value="XRRM"/>
    <property type="match status" value="1"/>
</dbReference>
<keyword evidence="2 4" id="KW-0694">RNA-binding</keyword>
<dbReference type="InterPro" id="IPR035979">
    <property type="entry name" value="RBD_domain_sf"/>
</dbReference>
<dbReference type="InterPro" id="IPR036388">
    <property type="entry name" value="WH-like_DNA-bd_sf"/>
</dbReference>
<dbReference type="GO" id="GO:0010494">
    <property type="term" value="C:cytoplasmic stress granule"/>
    <property type="evidence" value="ECO:0007669"/>
    <property type="project" value="TreeGrafter"/>
</dbReference>
<evidence type="ECO:0000259" key="6">
    <source>
        <dbReference type="PROSITE" id="PS50961"/>
    </source>
</evidence>
<dbReference type="InterPro" id="IPR012677">
    <property type="entry name" value="Nucleotide-bd_a/b_plait_sf"/>
</dbReference>
<dbReference type="InterPro" id="IPR014886">
    <property type="entry name" value="La_xRRM"/>
</dbReference>
<dbReference type="GO" id="GO:0008033">
    <property type="term" value="P:tRNA processing"/>
    <property type="evidence" value="ECO:0007669"/>
    <property type="project" value="TreeGrafter"/>
</dbReference>
<dbReference type="KEGG" id="apln:108739797"/>
<dbReference type="SUPFAM" id="SSF54928">
    <property type="entry name" value="RNA-binding domain, RBD"/>
    <property type="match status" value="1"/>
</dbReference>
<evidence type="ECO:0000313" key="9">
    <source>
        <dbReference type="RefSeq" id="XP_025831485.1"/>
    </source>
</evidence>
<sequence>MADDLEEKIARQIEYYFGDINLPRDKFLQEKIKEDEGWIGVDVLLTFKRLASLSTDADVIIKAVKNSGSGIVEVSEDSKKLRRSPNKPAPELDDDRRKQLMKRTAYAKGFPADESLDDIIDFLKPYGPIESCIKRTYPDKATKKNIFKGSCFIIFKDEEICEKFVDTKSIKYKDIELVIKPQAVYFDEKKKENEERKNQKKKGKTELQEKVTETKLDYPLGAILYFSGIKEEDVITREEIKEKMTEIANEEPSFVHYYKGETEGYARMPRENSAVEFYEKLNNGELELGEVKLKFRVLEGEEEKEFLKKNAEDINKKRSQYKKCKRFGRKRFSNKEIKEEESKSKKIKSE</sequence>
<feature type="domain" description="XRRM" evidence="7">
    <location>
        <begin position="217"/>
        <end position="342"/>
    </location>
</feature>
<dbReference type="Pfam" id="PF05383">
    <property type="entry name" value="La"/>
    <property type="match status" value="1"/>
</dbReference>